<organism evidence="1 2">
    <name type="scientific">Colletotrichum orchidophilum</name>
    <dbReference type="NCBI Taxonomy" id="1209926"/>
    <lineage>
        <taxon>Eukaryota</taxon>
        <taxon>Fungi</taxon>
        <taxon>Dikarya</taxon>
        <taxon>Ascomycota</taxon>
        <taxon>Pezizomycotina</taxon>
        <taxon>Sordariomycetes</taxon>
        <taxon>Hypocreomycetidae</taxon>
        <taxon>Glomerellales</taxon>
        <taxon>Glomerellaceae</taxon>
        <taxon>Colletotrichum</taxon>
    </lineage>
</organism>
<evidence type="ECO:0000313" key="2">
    <source>
        <dbReference type="Proteomes" id="UP000176998"/>
    </source>
</evidence>
<reference evidence="1 2" key="1">
    <citation type="submission" date="2016-09" db="EMBL/GenBank/DDBJ databases">
        <authorList>
            <person name="Capua I."/>
            <person name="De Benedictis P."/>
            <person name="Joannis T."/>
            <person name="Lombin L.H."/>
            <person name="Cattoli G."/>
        </authorList>
    </citation>
    <scope>NUCLEOTIDE SEQUENCE [LARGE SCALE GENOMIC DNA]</scope>
    <source>
        <strain evidence="1 2">IMI 309357</strain>
    </source>
</reference>
<dbReference type="AlphaFoldDB" id="A0A1G4B680"/>
<proteinExistence type="predicted"/>
<dbReference type="Proteomes" id="UP000176998">
    <property type="component" value="Unassembled WGS sequence"/>
</dbReference>
<dbReference type="EMBL" id="MJBS01000063">
    <property type="protein sequence ID" value="OHE96921.1"/>
    <property type="molecule type" value="Genomic_DNA"/>
</dbReference>
<dbReference type="RefSeq" id="XP_022474077.1">
    <property type="nucleotide sequence ID" value="XM_022619341.1"/>
</dbReference>
<protein>
    <submittedName>
        <fullName evidence="1">Uncharacterized protein</fullName>
    </submittedName>
</protein>
<dbReference type="OrthoDB" id="2013972at2759"/>
<dbReference type="GeneID" id="34560851"/>
<sequence length="40" mass="4689">MAPFTRIHGWSREAVLVFLIDVRKNINHQNNHAHFAVYSV</sequence>
<keyword evidence="2" id="KW-1185">Reference proteome</keyword>
<evidence type="ECO:0000313" key="1">
    <source>
        <dbReference type="EMBL" id="OHE96921.1"/>
    </source>
</evidence>
<comment type="caution">
    <text evidence="1">The sequence shown here is derived from an EMBL/GenBank/DDBJ whole genome shotgun (WGS) entry which is preliminary data.</text>
</comment>
<gene>
    <name evidence="1" type="ORF">CORC01_07706</name>
</gene>
<accession>A0A1G4B680</accession>
<name>A0A1G4B680_9PEZI</name>